<dbReference type="GO" id="GO:0000467">
    <property type="term" value="P:exonucleolytic trimming to generate mature 3'-end of 5.8S rRNA from tricistronic rRNA transcript (SSU-rRNA, 5.8S rRNA, LSU-rRNA)"/>
    <property type="evidence" value="ECO:0007669"/>
    <property type="project" value="TreeGrafter"/>
</dbReference>
<evidence type="ECO:0000259" key="11">
    <source>
        <dbReference type="Pfam" id="PF21639"/>
    </source>
</evidence>
<dbReference type="Pfam" id="PF01138">
    <property type="entry name" value="RNase_PH"/>
    <property type="match status" value="1"/>
</dbReference>
<dbReference type="CDD" id="cd11368">
    <property type="entry name" value="RNase_PH_RRP45"/>
    <property type="match status" value="1"/>
</dbReference>
<dbReference type="InterPro" id="IPR015847">
    <property type="entry name" value="ExoRNase_PH_dom2"/>
</dbReference>
<evidence type="ECO:0000259" key="9">
    <source>
        <dbReference type="Pfam" id="PF03725"/>
    </source>
</evidence>
<dbReference type="eggNOG" id="KOG2543">
    <property type="taxonomic scope" value="Eukaryota"/>
</dbReference>
<dbReference type="InterPro" id="IPR033100">
    <property type="entry name" value="Rrp45"/>
</dbReference>
<dbReference type="GO" id="GO:0000176">
    <property type="term" value="C:nuclear exosome (RNase complex)"/>
    <property type="evidence" value="ECO:0007669"/>
    <property type="project" value="TreeGrafter"/>
</dbReference>
<feature type="domain" description="Origin recognition complex subunit 5 C-terminal" evidence="10">
    <location>
        <begin position="362"/>
        <end position="522"/>
    </location>
</feature>
<comment type="caution">
    <text evidence="12">The sequence shown here is derived from an EMBL/GenBank/DDBJ whole genome shotgun (WGS) entry which is preliminary data.</text>
</comment>
<proteinExistence type="inferred from homology"/>
<evidence type="ECO:0000313" key="12">
    <source>
        <dbReference type="EMBL" id="KTB35546.1"/>
    </source>
</evidence>
<dbReference type="Proteomes" id="UP000054988">
    <property type="component" value="Unassembled WGS sequence"/>
</dbReference>
<dbReference type="GO" id="GO:0035925">
    <property type="term" value="F:mRNA 3'-UTR AU-rich region binding"/>
    <property type="evidence" value="ECO:0007669"/>
    <property type="project" value="TreeGrafter"/>
</dbReference>
<evidence type="ECO:0000256" key="3">
    <source>
        <dbReference type="ARBA" id="ARBA00006678"/>
    </source>
</evidence>
<dbReference type="SUPFAM" id="SSF54211">
    <property type="entry name" value="Ribosomal protein S5 domain 2-like"/>
    <property type="match status" value="1"/>
</dbReference>
<dbReference type="EMBL" id="LATX01001986">
    <property type="protein sequence ID" value="KTB35546.1"/>
    <property type="molecule type" value="Genomic_DNA"/>
</dbReference>
<dbReference type="Pfam" id="PF03725">
    <property type="entry name" value="RNase_PH_C"/>
    <property type="match status" value="1"/>
</dbReference>
<sequence length="815" mass="91053">MLNAESIEQVVDLLCLGPPPFIYLNDITCPKLTCSDLVASMSEKAKDSKPRIHYVVVDGLACFTARILFDTIINGFALWEPIWNEGCSNWSVEGSGRFNENLDGFLNGIKAVFSHLLHENGNENVRLILVVEKPERLRERLPDMIVPLTRLSEITKSDISVIFISETRWEDIRPPLAAALDPLYVDVPIPSKEDLVQYLGSTFLSFKRDHGAYQPFLHPMYIQFISVLLEVCYLYVKNPYELQYIAAARWPGYVKPVLDSHQRDVKIAAQNGSPAPEPALPPEHVRIRLSNAFKSSLTGAMEQLYPRLTNAADWAQANAPEDGLLDKLLQTAGQLSPSRHGEAEPVTIHDRGRQNDLGLEFLPRMSKFILVASYLASMNPTKTDLRMFGRGVDEKKRKRRANTMKASTKPLTGPVKIPQHYVGPSSFPLDRMIAVLGALLEDNDANTKLNASEFGIAGEYTDMEITRVGVSSSIIELTTLGLLHRNTVPEKLDGAPLFKCAISYEAALQLAQQLDVKLHDLLWDPIVSVKLFKMRPPSPSIPEKEFLFSSLKQSQRLDGRLPLEMRTPELTFSAELGTVECALGKTRVLANVDAKMVKPPPERPFEGLITIHSEISPMASSEYELGRPSEEEVTITRMLDKVIRRSDTMDKESLCIQAGQRVWHLRLTIHCLSDAGNLLDCACLAGIVALKHFRRPEVEVVGDEVTVHPPTSRAPLPLSLHHTPYCFTFAFFHDVSIPPVLDPNQLEQRLNGGLMSIALNAQRELCVVQKSGGVPLEPEDVLKIVNIAVDRAKELDSLVEARLREDWATRKIEVE</sequence>
<dbReference type="InterPro" id="IPR001247">
    <property type="entry name" value="ExoRNase_PH_dom1"/>
</dbReference>
<dbReference type="Pfam" id="PF14630">
    <property type="entry name" value="ORC5_C"/>
    <property type="match status" value="1"/>
</dbReference>
<dbReference type="InterPro" id="IPR027408">
    <property type="entry name" value="PNPase/RNase_PH_dom_sf"/>
</dbReference>
<dbReference type="InterPro" id="IPR036345">
    <property type="entry name" value="ExoRNase_PH_dom2_sf"/>
</dbReference>
<keyword evidence="5" id="KW-0694">RNA-binding</keyword>
<gene>
    <name evidence="12" type="ORF">WG66_11711</name>
</gene>
<name>A0A0W0FGX6_MONRR</name>
<dbReference type="GO" id="GO:0034475">
    <property type="term" value="P:U4 snRNA 3'-end processing"/>
    <property type="evidence" value="ECO:0007669"/>
    <property type="project" value="TreeGrafter"/>
</dbReference>
<evidence type="ECO:0000259" key="10">
    <source>
        <dbReference type="Pfam" id="PF14630"/>
    </source>
</evidence>
<dbReference type="GO" id="GO:0034473">
    <property type="term" value="P:U1 snRNA 3'-end processing"/>
    <property type="evidence" value="ECO:0007669"/>
    <property type="project" value="TreeGrafter"/>
</dbReference>
<feature type="region of interest" description="Disordered" evidence="7">
    <location>
        <begin position="393"/>
        <end position="417"/>
    </location>
</feature>
<evidence type="ECO:0000256" key="2">
    <source>
        <dbReference type="ARBA" id="ARBA00004496"/>
    </source>
</evidence>
<dbReference type="InterPro" id="IPR050590">
    <property type="entry name" value="Exosome_comp_Rrp42_subfam"/>
</dbReference>
<dbReference type="GO" id="GO:0000177">
    <property type="term" value="C:cytoplasmic exosome (RNase complex)"/>
    <property type="evidence" value="ECO:0007669"/>
    <property type="project" value="TreeGrafter"/>
</dbReference>
<dbReference type="GO" id="GO:0071035">
    <property type="term" value="P:nuclear polyadenylation-dependent rRNA catabolic process"/>
    <property type="evidence" value="ECO:0007669"/>
    <property type="project" value="TreeGrafter"/>
</dbReference>
<organism evidence="12 13">
    <name type="scientific">Moniliophthora roreri</name>
    <name type="common">Frosty pod rot fungus</name>
    <name type="synonym">Monilia roreri</name>
    <dbReference type="NCBI Taxonomy" id="221103"/>
    <lineage>
        <taxon>Eukaryota</taxon>
        <taxon>Fungi</taxon>
        <taxon>Dikarya</taxon>
        <taxon>Basidiomycota</taxon>
        <taxon>Agaricomycotina</taxon>
        <taxon>Agaricomycetes</taxon>
        <taxon>Agaricomycetidae</taxon>
        <taxon>Agaricales</taxon>
        <taxon>Marasmiineae</taxon>
        <taxon>Marasmiaceae</taxon>
        <taxon>Moniliophthora</taxon>
    </lineage>
</organism>
<dbReference type="GO" id="GO:0071028">
    <property type="term" value="P:nuclear mRNA surveillance"/>
    <property type="evidence" value="ECO:0007669"/>
    <property type="project" value="TreeGrafter"/>
</dbReference>
<evidence type="ECO:0000256" key="4">
    <source>
        <dbReference type="ARBA" id="ARBA00022490"/>
    </source>
</evidence>
<comment type="subcellular location">
    <subcellularLocation>
        <location evidence="2">Cytoplasm</location>
    </subcellularLocation>
    <subcellularLocation>
        <location evidence="1">Nucleus</location>
    </subcellularLocation>
</comment>
<dbReference type="InterPro" id="IPR047088">
    <property type="entry name" value="ORC5_C"/>
</dbReference>
<evidence type="ECO:0000256" key="5">
    <source>
        <dbReference type="ARBA" id="ARBA00022884"/>
    </source>
</evidence>
<dbReference type="Gene3D" id="3.30.230.70">
    <property type="entry name" value="GHMP Kinase, N-terminal domain"/>
    <property type="match status" value="1"/>
</dbReference>
<evidence type="ECO:0000256" key="7">
    <source>
        <dbReference type="SAM" id="MobiDB-lite"/>
    </source>
</evidence>
<feature type="domain" description="Exoribonuclease phosphorolytic" evidence="9">
    <location>
        <begin position="723"/>
        <end position="790"/>
    </location>
</feature>
<dbReference type="Pfam" id="PF21639">
    <property type="entry name" value="ORC5_lid"/>
    <property type="match status" value="1"/>
</dbReference>
<dbReference type="GO" id="GO:0071038">
    <property type="term" value="P:TRAMP-dependent tRNA surveillance pathway"/>
    <property type="evidence" value="ECO:0007669"/>
    <property type="project" value="TreeGrafter"/>
</dbReference>
<dbReference type="GO" id="GO:0016075">
    <property type="term" value="P:rRNA catabolic process"/>
    <property type="evidence" value="ECO:0007669"/>
    <property type="project" value="TreeGrafter"/>
</dbReference>
<dbReference type="PANTHER" id="PTHR11097:SF14">
    <property type="entry name" value="EXOSOME COMPLEX COMPONENT RRP45"/>
    <property type="match status" value="1"/>
</dbReference>
<dbReference type="InterPro" id="IPR048866">
    <property type="entry name" value="ORC5_lid"/>
</dbReference>
<dbReference type="PANTHER" id="PTHR11097">
    <property type="entry name" value="EXOSOME COMPLEX EXONUCLEASE RIBOSOMAL RNA PROCESSING PROTEIN"/>
    <property type="match status" value="1"/>
</dbReference>
<keyword evidence="6" id="KW-0539">Nucleus</keyword>
<dbReference type="AlphaFoldDB" id="A0A0W0FGX6"/>
<evidence type="ECO:0000256" key="1">
    <source>
        <dbReference type="ARBA" id="ARBA00004123"/>
    </source>
</evidence>
<evidence type="ECO:0000256" key="6">
    <source>
        <dbReference type="ARBA" id="ARBA00023242"/>
    </source>
</evidence>
<evidence type="ECO:0008006" key="14">
    <source>
        <dbReference type="Google" id="ProtNLM"/>
    </source>
</evidence>
<dbReference type="InterPro" id="IPR020568">
    <property type="entry name" value="Ribosomal_Su5_D2-typ_SF"/>
</dbReference>
<protein>
    <recommendedName>
        <fullName evidence="14">Exosome complex exonuclease rrp45</fullName>
    </recommendedName>
</protein>
<dbReference type="GO" id="GO:0034476">
    <property type="term" value="P:U5 snRNA 3'-end processing"/>
    <property type="evidence" value="ECO:0007669"/>
    <property type="project" value="TreeGrafter"/>
</dbReference>
<dbReference type="SUPFAM" id="SSF55666">
    <property type="entry name" value="Ribonuclease PH domain 2-like"/>
    <property type="match status" value="1"/>
</dbReference>
<accession>A0A0W0FGX6</accession>
<keyword evidence="4" id="KW-0963">Cytoplasm</keyword>
<reference evidence="12 13" key="1">
    <citation type="submission" date="2015-12" db="EMBL/GenBank/DDBJ databases">
        <title>Draft genome sequence of Moniliophthora roreri, the causal agent of frosty pod rot of cacao.</title>
        <authorList>
            <person name="Aime M.C."/>
            <person name="Diaz-Valderrama J.R."/>
            <person name="Kijpornyongpan T."/>
            <person name="Phillips-Mora W."/>
        </authorList>
    </citation>
    <scope>NUCLEOTIDE SEQUENCE [LARGE SCALE GENOMIC DNA]</scope>
    <source>
        <strain evidence="12 13">MCA 2952</strain>
    </source>
</reference>
<evidence type="ECO:0000259" key="8">
    <source>
        <dbReference type="Pfam" id="PF01138"/>
    </source>
</evidence>
<comment type="similarity">
    <text evidence="3">Belongs to the RNase PH family.</text>
</comment>
<feature type="domain" description="Exoribonuclease phosphorolytic" evidence="8">
    <location>
        <begin position="571"/>
        <end position="696"/>
    </location>
</feature>
<feature type="domain" description="ORC5 lid" evidence="11">
    <location>
        <begin position="221"/>
        <end position="262"/>
    </location>
</feature>
<evidence type="ECO:0000313" key="13">
    <source>
        <dbReference type="Proteomes" id="UP000054988"/>
    </source>
</evidence>